<feature type="compositionally biased region" description="Basic and acidic residues" evidence="1">
    <location>
        <begin position="61"/>
        <end position="74"/>
    </location>
</feature>
<dbReference type="AlphaFoldDB" id="A0A183MY95"/>
<dbReference type="Gene3D" id="3.30.70.330">
    <property type="match status" value="1"/>
</dbReference>
<proteinExistence type="predicted"/>
<evidence type="ECO:0000313" key="3">
    <source>
        <dbReference type="Proteomes" id="UP000277204"/>
    </source>
</evidence>
<reference evidence="2 3" key="1">
    <citation type="submission" date="2018-11" db="EMBL/GenBank/DDBJ databases">
        <authorList>
            <consortium name="Pathogen Informatics"/>
        </authorList>
    </citation>
    <scope>NUCLEOTIDE SEQUENCE [LARGE SCALE GENOMIC DNA]</scope>
    <source>
        <strain evidence="2 3">Zambia</strain>
    </source>
</reference>
<organism evidence="2 3">
    <name type="scientific">Schistosoma margrebowiei</name>
    <dbReference type="NCBI Taxonomy" id="48269"/>
    <lineage>
        <taxon>Eukaryota</taxon>
        <taxon>Metazoa</taxon>
        <taxon>Spiralia</taxon>
        <taxon>Lophotrochozoa</taxon>
        <taxon>Platyhelminthes</taxon>
        <taxon>Trematoda</taxon>
        <taxon>Digenea</taxon>
        <taxon>Strigeidida</taxon>
        <taxon>Schistosomatoidea</taxon>
        <taxon>Schistosomatidae</taxon>
        <taxon>Schistosoma</taxon>
    </lineage>
</organism>
<feature type="compositionally biased region" description="Basic residues" evidence="1">
    <location>
        <begin position="46"/>
        <end position="59"/>
    </location>
</feature>
<dbReference type="Pfam" id="PF03564">
    <property type="entry name" value="DUF1759"/>
    <property type="match status" value="1"/>
</dbReference>
<dbReference type="InterPro" id="IPR005312">
    <property type="entry name" value="DUF1759"/>
</dbReference>
<evidence type="ECO:0000313" key="2">
    <source>
        <dbReference type="EMBL" id="VDP38006.1"/>
    </source>
</evidence>
<keyword evidence="3" id="KW-1185">Reference proteome</keyword>
<dbReference type="InterPro" id="IPR035979">
    <property type="entry name" value="RBD_domain_sf"/>
</dbReference>
<dbReference type="EMBL" id="UZAI01018545">
    <property type="protein sequence ID" value="VDP38006.1"/>
    <property type="molecule type" value="Genomic_DNA"/>
</dbReference>
<dbReference type="Proteomes" id="UP000277204">
    <property type="component" value="Unassembled WGS sequence"/>
</dbReference>
<feature type="region of interest" description="Disordered" evidence="1">
    <location>
        <begin position="1"/>
        <end position="74"/>
    </location>
</feature>
<sequence length="580" mass="66218">MHSKKKRQKYINSTVEDKTTETEQNTLLTSGLKVDSQSEESDRLRSKNKTRREKNKSVTKRLPEHPDSVMSSKDHCSVSNQNCLSLLITNLPKHINYSMLKDAIPSAARLHLFRKSGKRLAFANFYTMDDYSNAISRLEGLEFDGIKIHSKSVLRSQLVLCIRLPVHEDWPSGRQIRGGCISSDPRFGEVRSKTDKAYLAKDWVTMMSRALNLPKKEIIGFDGNPMNYWSFIRNFEDCFDESIGFRSRLNYLIQYCDGEAKNTIVHCALLEPEEGYRKALELLEEAFGQKHIVAHTFIDKMLNIPAIKGTDPYNLRRLSREMHICREPSFKDICEFVKEQSDIADTRYGSLVTGDPSNRNQKQSIANTKGHLDSAYKARVSFANTNELHHPRLGLEGESKTILLKTLDNQSTFQCKGVQVEISPLDSSSSLRIPNVWTVERLPMLRTTVPTASHLASWTHLKDINFPRVEDDNANLLIGCNTQNVHETKEIRTGKSDEPSAVRTLFGSYGEPCKNNHVVNHLSAKEELEDKFEQLYSTEFKDPFSRTISMSVEDRVALSVISSSVQRLNEHYQIALPWRQ</sequence>
<dbReference type="PANTHER" id="PTHR47331">
    <property type="entry name" value="PHD-TYPE DOMAIN-CONTAINING PROTEIN"/>
    <property type="match status" value="1"/>
</dbReference>
<accession>A0A183MY95</accession>
<gene>
    <name evidence="2" type="ORF">SMRZ_LOCUS21020</name>
</gene>
<dbReference type="GO" id="GO:0003676">
    <property type="term" value="F:nucleic acid binding"/>
    <property type="evidence" value="ECO:0007669"/>
    <property type="project" value="InterPro"/>
</dbReference>
<dbReference type="InterPro" id="IPR012677">
    <property type="entry name" value="Nucleotide-bd_a/b_plait_sf"/>
</dbReference>
<dbReference type="STRING" id="48269.A0A183MY95"/>
<feature type="non-terminal residue" evidence="2">
    <location>
        <position position="580"/>
    </location>
</feature>
<name>A0A183MY95_9TREM</name>
<evidence type="ECO:0000256" key="1">
    <source>
        <dbReference type="SAM" id="MobiDB-lite"/>
    </source>
</evidence>
<dbReference type="SUPFAM" id="SSF54928">
    <property type="entry name" value="RNA-binding domain, RBD"/>
    <property type="match status" value="1"/>
</dbReference>
<protein>
    <submittedName>
        <fullName evidence="2">Uncharacterized protein</fullName>
    </submittedName>
</protein>